<feature type="non-terminal residue" evidence="1">
    <location>
        <position position="1"/>
    </location>
</feature>
<dbReference type="AlphaFoldDB" id="A0A6A4LW93"/>
<comment type="caution">
    <text evidence="1">The sequence shown here is derived from an EMBL/GenBank/DDBJ whole genome shotgun (WGS) entry which is preliminary data.</text>
</comment>
<protein>
    <submittedName>
        <fullName evidence="1">Uncharacterized protein</fullName>
    </submittedName>
</protein>
<dbReference type="Proteomes" id="UP000428333">
    <property type="component" value="Linkage Group LG04"/>
</dbReference>
<evidence type="ECO:0000313" key="1">
    <source>
        <dbReference type="EMBL" id="KAE9461502.1"/>
    </source>
</evidence>
<dbReference type="EMBL" id="QEFC01000971">
    <property type="protein sequence ID" value="KAE9461502.1"/>
    <property type="molecule type" value="Genomic_DNA"/>
</dbReference>
<gene>
    <name evidence="1" type="ORF">C3L33_06619</name>
</gene>
<sequence length="145" mass="16257">MFHIEQLTKLLKSSFSFQMLPSKDANFVGYTYKNLEIVDEHHIPGIAKLKKKTTKPKRPSIKSLFDAPDSTDPPVQGSYVNVTETGFRDGEGERSCNLFVGLKKRVSLQIGFVFVSVKPQHLAMYEDYDKSCFQGSLFVCIADGG</sequence>
<dbReference type="OrthoDB" id="1751780at2759"/>
<proteinExistence type="predicted"/>
<organism evidence="1 2">
    <name type="scientific">Rhododendron williamsianum</name>
    <dbReference type="NCBI Taxonomy" id="262921"/>
    <lineage>
        <taxon>Eukaryota</taxon>
        <taxon>Viridiplantae</taxon>
        <taxon>Streptophyta</taxon>
        <taxon>Embryophyta</taxon>
        <taxon>Tracheophyta</taxon>
        <taxon>Spermatophyta</taxon>
        <taxon>Magnoliopsida</taxon>
        <taxon>eudicotyledons</taxon>
        <taxon>Gunneridae</taxon>
        <taxon>Pentapetalae</taxon>
        <taxon>asterids</taxon>
        <taxon>Ericales</taxon>
        <taxon>Ericaceae</taxon>
        <taxon>Ericoideae</taxon>
        <taxon>Rhodoreae</taxon>
        <taxon>Rhododendron</taxon>
    </lineage>
</organism>
<accession>A0A6A4LW93</accession>
<name>A0A6A4LW93_9ERIC</name>
<evidence type="ECO:0000313" key="2">
    <source>
        <dbReference type="Proteomes" id="UP000428333"/>
    </source>
</evidence>
<keyword evidence="2" id="KW-1185">Reference proteome</keyword>
<reference evidence="1 2" key="1">
    <citation type="journal article" date="2019" name="Genome Biol. Evol.">
        <title>The Rhododendron genome and chromosomal organization provide insight into shared whole-genome duplications across the heath family (Ericaceae).</title>
        <authorList>
            <person name="Soza V.L."/>
            <person name="Lindsley D."/>
            <person name="Waalkes A."/>
            <person name="Ramage E."/>
            <person name="Patwardhan R.P."/>
            <person name="Burton J.N."/>
            <person name="Adey A."/>
            <person name="Kumar A."/>
            <person name="Qiu R."/>
            <person name="Shendure J."/>
            <person name="Hall B."/>
        </authorList>
    </citation>
    <scope>NUCLEOTIDE SEQUENCE [LARGE SCALE GENOMIC DNA]</scope>
    <source>
        <strain evidence="1">RSF 1966-606</strain>
    </source>
</reference>